<dbReference type="GO" id="GO:0031124">
    <property type="term" value="P:mRNA 3'-end processing"/>
    <property type="evidence" value="ECO:0007669"/>
    <property type="project" value="InterPro"/>
</dbReference>
<evidence type="ECO:0000256" key="4">
    <source>
        <dbReference type="ARBA" id="ARBA00022737"/>
    </source>
</evidence>
<evidence type="ECO:0000256" key="5">
    <source>
        <dbReference type="ARBA" id="ARBA00023242"/>
    </source>
</evidence>
<dbReference type="PANTHER" id="PTHR44133:SF2">
    <property type="entry name" value="CLEAVAGE STIMULATION FACTOR SUBUNIT 1"/>
    <property type="match status" value="1"/>
</dbReference>
<dbReference type="GO" id="GO:0003723">
    <property type="term" value="F:RNA binding"/>
    <property type="evidence" value="ECO:0007669"/>
    <property type="project" value="TreeGrafter"/>
</dbReference>
<dbReference type="InterPro" id="IPR044633">
    <property type="entry name" value="CstF1-like"/>
</dbReference>
<name>A0A9W8EE77_9FUNG</name>
<dbReference type="PRINTS" id="PR00320">
    <property type="entry name" value="GPROTEINBRPT"/>
</dbReference>
<evidence type="ECO:0000256" key="8">
    <source>
        <dbReference type="SAM" id="MobiDB-lite"/>
    </source>
</evidence>
<dbReference type="PROSITE" id="PS50294">
    <property type="entry name" value="WD_REPEATS_REGION"/>
    <property type="match status" value="3"/>
</dbReference>
<dbReference type="InterPro" id="IPR038184">
    <property type="entry name" value="CSTF1_dimer_sf"/>
</dbReference>
<evidence type="ECO:0000256" key="6">
    <source>
        <dbReference type="ARBA" id="ARBA00029851"/>
    </source>
</evidence>
<keyword evidence="4" id="KW-0677">Repeat</keyword>
<dbReference type="Pfam" id="PF00400">
    <property type="entry name" value="WD40"/>
    <property type="match status" value="6"/>
</dbReference>
<dbReference type="SUPFAM" id="SSF50978">
    <property type="entry name" value="WD40 repeat-like"/>
    <property type="match status" value="1"/>
</dbReference>
<dbReference type="CDD" id="cd00200">
    <property type="entry name" value="WD40"/>
    <property type="match status" value="1"/>
</dbReference>
<keyword evidence="2 7" id="KW-0853">WD repeat</keyword>
<dbReference type="InterPro" id="IPR015943">
    <property type="entry name" value="WD40/YVTN_repeat-like_dom_sf"/>
</dbReference>
<sequence length="396" mass="41228">MNAGDNREQVLGLILQQLSAYGYSNLSQAIATHTKVAMTAESSSRLAELVSAGQRAEKRQQADSMSVDDDRSEAGDADGAAPVAAARAYSVWYQTRHKGAATAAGFSRDGRYVATGSADASLKVMEVARMRGAARVEDKPVIRTLYHHAAEITGVAFHPNGLVLASCSEDRTIKLFDLSAAQGKYSFQSMRDNHAFRALAFHPSGEYLAAAGDAREVRLYNVASGKAFLLAGRHAGPVTHVDYASTGALVASASRDGSVKLWDGASGKCVRTLDGAHGGHGVAGAVFSRSARQLLTTGADSRACVWDVGSGRAVATCEGARLDASGSAHAVFAHDGAVLAADARLNDVATWDAASGRLVGRGAPHKQAITCIAASPTAAAFMTCSVDEGVRYWGAN</sequence>
<gene>
    <name evidence="9" type="ORF">H4R26_004240</name>
</gene>
<keyword evidence="10" id="KW-1185">Reference proteome</keyword>
<evidence type="ECO:0000256" key="1">
    <source>
        <dbReference type="ARBA" id="ARBA00004123"/>
    </source>
</evidence>
<feature type="repeat" description="WD" evidence="7">
    <location>
        <begin position="362"/>
        <end position="396"/>
    </location>
</feature>
<dbReference type="AlphaFoldDB" id="A0A9W8EE77"/>
<protein>
    <recommendedName>
        <fullName evidence="6">Cleavage stimulation factor 50 kDa subunit</fullName>
    </recommendedName>
</protein>
<reference evidence="9" key="1">
    <citation type="submission" date="2022-07" db="EMBL/GenBank/DDBJ databases">
        <title>Phylogenomic reconstructions and comparative analyses of Kickxellomycotina fungi.</title>
        <authorList>
            <person name="Reynolds N.K."/>
            <person name="Stajich J.E."/>
            <person name="Barry K."/>
            <person name="Grigoriev I.V."/>
            <person name="Crous P."/>
            <person name="Smith M.E."/>
        </authorList>
    </citation>
    <scope>NUCLEOTIDE SEQUENCE</scope>
    <source>
        <strain evidence="9">IMI 214461</strain>
    </source>
</reference>
<dbReference type="Gene3D" id="1.20.960.50">
    <property type="entry name" value="Cleavage stimulation factor subunit 1, dimerisation domain"/>
    <property type="match status" value="1"/>
</dbReference>
<comment type="caution">
    <text evidence="9">The sequence shown here is derived from an EMBL/GenBank/DDBJ whole genome shotgun (WGS) entry which is preliminary data.</text>
</comment>
<feature type="repeat" description="WD" evidence="7">
    <location>
        <begin position="231"/>
        <end position="272"/>
    </location>
</feature>
<dbReference type="PANTHER" id="PTHR44133">
    <property type="entry name" value="CLEAVAGE STIMULATION FACTOR SUBUNIT 1"/>
    <property type="match status" value="1"/>
</dbReference>
<organism evidence="9 10">
    <name type="scientific">Coemansia thaxteri</name>
    <dbReference type="NCBI Taxonomy" id="2663907"/>
    <lineage>
        <taxon>Eukaryota</taxon>
        <taxon>Fungi</taxon>
        <taxon>Fungi incertae sedis</taxon>
        <taxon>Zoopagomycota</taxon>
        <taxon>Kickxellomycotina</taxon>
        <taxon>Kickxellomycetes</taxon>
        <taxon>Kickxellales</taxon>
        <taxon>Kickxellaceae</taxon>
        <taxon>Coemansia</taxon>
    </lineage>
</organism>
<accession>A0A9W8EE77</accession>
<keyword evidence="5" id="KW-0539">Nucleus</keyword>
<dbReference type="PROSITE" id="PS50082">
    <property type="entry name" value="WD_REPEATS_2"/>
    <property type="match status" value="3"/>
</dbReference>
<evidence type="ECO:0000256" key="7">
    <source>
        <dbReference type="PROSITE-ProRule" id="PRU00221"/>
    </source>
</evidence>
<evidence type="ECO:0000256" key="2">
    <source>
        <dbReference type="ARBA" id="ARBA00022574"/>
    </source>
</evidence>
<dbReference type="InterPro" id="IPR001680">
    <property type="entry name" value="WD40_rpt"/>
</dbReference>
<evidence type="ECO:0000313" key="10">
    <source>
        <dbReference type="Proteomes" id="UP001150907"/>
    </source>
</evidence>
<proteinExistence type="predicted"/>
<dbReference type="Gene3D" id="2.130.10.10">
    <property type="entry name" value="YVTN repeat-like/Quinoprotein amine dehydrogenase"/>
    <property type="match status" value="1"/>
</dbReference>
<evidence type="ECO:0000256" key="3">
    <source>
        <dbReference type="ARBA" id="ARBA00022664"/>
    </source>
</evidence>
<dbReference type="EMBL" id="JANBQF010000432">
    <property type="protein sequence ID" value="KAJ2001228.1"/>
    <property type="molecule type" value="Genomic_DNA"/>
</dbReference>
<dbReference type="Proteomes" id="UP001150907">
    <property type="component" value="Unassembled WGS sequence"/>
</dbReference>
<dbReference type="SMART" id="SM00320">
    <property type="entry name" value="WD40"/>
    <property type="match status" value="6"/>
</dbReference>
<dbReference type="InterPro" id="IPR020472">
    <property type="entry name" value="WD40_PAC1"/>
</dbReference>
<dbReference type="GO" id="GO:0005848">
    <property type="term" value="C:mRNA cleavage stimulating factor complex"/>
    <property type="evidence" value="ECO:0007669"/>
    <property type="project" value="InterPro"/>
</dbReference>
<keyword evidence="3" id="KW-0507">mRNA processing</keyword>
<feature type="repeat" description="WD" evidence="7">
    <location>
        <begin position="145"/>
        <end position="186"/>
    </location>
</feature>
<dbReference type="OrthoDB" id="538223at2759"/>
<feature type="region of interest" description="Disordered" evidence="8">
    <location>
        <begin position="49"/>
        <end position="79"/>
    </location>
</feature>
<evidence type="ECO:0000313" key="9">
    <source>
        <dbReference type="EMBL" id="KAJ2001228.1"/>
    </source>
</evidence>
<dbReference type="InterPro" id="IPR036322">
    <property type="entry name" value="WD40_repeat_dom_sf"/>
</dbReference>
<comment type="subcellular location">
    <subcellularLocation>
        <location evidence="1">Nucleus</location>
    </subcellularLocation>
</comment>